<proteinExistence type="predicted"/>
<comment type="caution">
    <text evidence="1">The sequence shown here is derived from an EMBL/GenBank/DDBJ whole genome shotgun (WGS) entry which is preliminary data.</text>
</comment>
<dbReference type="InterPro" id="IPR015943">
    <property type="entry name" value="WD40/YVTN_repeat-like_dom_sf"/>
</dbReference>
<accession>A0A9W8HC07</accession>
<dbReference type="InterPro" id="IPR051150">
    <property type="entry name" value="SWT21/TCAB1_mRNA_Telomere"/>
</dbReference>
<dbReference type="Gene3D" id="2.130.10.10">
    <property type="entry name" value="YVTN repeat-like/Quinoprotein amine dehydrogenase"/>
    <property type="match status" value="2"/>
</dbReference>
<sequence length="358" mass="38833">MSVSQYYAYNADGDSCCPQMDCIAQATQTHCVRLLQWSPDGEFLSSITDANELQIHNTSDISLHHNISHPSTLNGYAWYPYMDSADPATCCLATCVRDQPLHLRDSNTGMVRASYLAHAPHGQLLTPGAVAFGGYATLFAGYSGWAAHFDVHRQGAPAGMEKIPGIVSCVVPGAETLGLTAWTTFAGHISLRANDLEEALLWRVPEEFGGPQGIMHCAWAPDAQTLWTATRGAQRHLVAWDIRNVRQPLLAISKPAVRAGQLRTQFAFDQAGRYLVVGSADRPGCVDVHDLAEEGKRVGGVGAHGDVVVGMAAHPVRPLLATASGQRHFDQEEVEQDYSLKIWSVAASFHPYAEINCE</sequence>
<name>A0A9W8HC07_9FUNG</name>
<dbReference type="PANTHER" id="PTHR13211:SF0">
    <property type="entry name" value="TELOMERASE CAJAL BODY PROTEIN 1"/>
    <property type="match status" value="1"/>
</dbReference>
<reference evidence="1" key="1">
    <citation type="submission" date="2022-07" db="EMBL/GenBank/DDBJ databases">
        <title>Phylogenomic reconstructions and comparative analyses of Kickxellomycotina fungi.</title>
        <authorList>
            <person name="Reynolds N.K."/>
            <person name="Stajich J.E."/>
            <person name="Barry K."/>
            <person name="Grigoriev I.V."/>
            <person name="Crous P."/>
            <person name="Smith M.E."/>
        </authorList>
    </citation>
    <scope>NUCLEOTIDE SEQUENCE</scope>
    <source>
        <strain evidence="1">BCRC 34489</strain>
    </source>
</reference>
<dbReference type="SUPFAM" id="SSF50978">
    <property type="entry name" value="WD40 repeat-like"/>
    <property type="match status" value="1"/>
</dbReference>
<dbReference type="Proteomes" id="UP001140172">
    <property type="component" value="Unassembled WGS sequence"/>
</dbReference>
<dbReference type="OrthoDB" id="239865at2759"/>
<evidence type="ECO:0000313" key="2">
    <source>
        <dbReference type="Proteomes" id="UP001140172"/>
    </source>
</evidence>
<dbReference type="PANTHER" id="PTHR13211">
    <property type="entry name" value="TELOMERASE CAJAL BODY PROTEIN 1"/>
    <property type="match status" value="1"/>
</dbReference>
<evidence type="ECO:0000313" key="1">
    <source>
        <dbReference type="EMBL" id="KAJ2780408.1"/>
    </source>
</evidence>
<protein>
    <submittedName>
        <fullName evidence="1">Telomerase Cajal body protein 1</fullName>
    </submittedName>
</protein>
<dbReference type="InterPro" id="IPR036322">
    <property type="entry name" value="WD40_repeat_dom_sf"/>
</dbReference>
<gene>
    <name evidence="1" type="primary">WRAP53</name>
    <name evidence="1" type="ORF">GGI15_003545</name>
</gene>
<dbReference type="AlphaFoldDB" id="A0A9W8HC07"/>
<dbReference type="EMBL" id="JANBUM010000251">
    <property type="protein sequence ID" value="KAJ2780408.1"/>
    <property type="molecule type" value="Genomic_DNA"/>
</dbReference>
<keyword evidence="2" id="KW-1185">Reference proteome</keyword>
<organism evidence="1 2">
    <name type="scientific">Coemansia interrupta</name>
    <dbReference type="NCBI Taxonomy" id="1126814"/>
    <lineage>
        <taxon>Eukaryota</taxon>
        <taxon>Fungi</taxon>
        <taxon>Fungi incertae sedis</taxon>
        <taxon>Zoopagomycota</taxon>
        <taxon>Kickxellomycotina</taxon>
        <taxon>Kickxellomycetes</taxon>
        <taxon>Kickxellales</taxon>
        <taxon>Kickxellaceae</taxon>
        <taxon>Coemansia</taxon>
    </lineage>
</organism>